<feature type="domain" description="RNA polymerase sigma-70 region 2" evidence="8">
    <location>
        <begin position="18"/>
        <end position="84"/>
    </location>
</feature>
<evidence type="ECO:0000313" key="11">
    <source>
        <dbReference type="EMBL" id="SHJ21169.1"/>
    </source>
</evidence>
<evidence type="ECO:0000259" key="8">
    <source>
        <dbReference type="Pfam" id="PF04542"/>
    </source>
</evidence>
<feature type="domain" description="SnoaL-like" evidence="10">
    <location>
        <begin position="208"/>
        <end position="279"/>
    </location>
</feature>
<accession>A0A1M6HGC9</accession>
<keyword evidence="5 7" id="KW-0238">DNA-binding</keyword>
<dbReference type="InterPro" id="IPR037401">
    <property type="entry name" value="SnoaL-like"/>
</dbReference>
<dbReference type="Pfam" id="PF08281">
    <property type="entry name" value="Sigma70_r4_2"/>
    <property type="match status" value="1"/>
</dbReference>
<dbReference type="STRING" id="758803.SAMN05421803_104169"/>
<dbReference type="GO" id="GO:0006950">
    <property type="term" value="P:response to stress"/>
    <property type="evidence" value="ECO:0007669"/>
    <property type="project" value="UniProtKB-ARBA"/>
</dbReference>
<dbReference type="EMBL" id="FQZK01000004">
    <property type="protein sequence ID" value="SHJ21169.1"/>
    <property type="molecule type" value="Genomic_DNA"/>
</dbReference>
<dbReference type="CDD" id="cd06171">
    <property type="entry name" value="Sigma70_r4"/>
    <property type="match status" value="1"/>
</dbReference>
<dbReference type="RefSeq" id="WP_073377942.1">
    <property type="nucleotide sequence ID" value="NZ_FQZK01000004.1"/>
</dbReference>
<evidence type="ECO:0000259" key="9">
    <source>
        <dbReference type="Pfam" id="PF08281"/>
    </source>
</evidence>
<proteinExistence type="inferred from homology"/>
<dbReference type="AlphaFoldDB" id="A0A1M6HGC9"/>
<comment type="subunit">
    <text evidence="2">Interacts transiently with the RNA polymerase catalytic core formed by RpoA, RpoB, RpoC and RpoZ (2 alpha, 1 beta, 1 beta' and 1 omega subunit) to form the RNA polymerase holoenzyme that can initiate transcription.</text>
</comment>
<evidence type="ECO:0000313" key="12">
    <source>
        <dbReference type="Proteomes" id="UP000184452"/>
    </source>
</evidence>
<dbReference type="PROSITE" id="PS01063">
    <property type="entry name" value="SIGMA70_ECF"/>
    <property type="match status" value="1"/>
</dbReference>
<keyword evidence="12" id="KW-1185">Reference proteome</keyword>
<evidence type="ECO:0000256" key="4">
    <source>
        <dbReference type="ARBA" id="ARBA00023082"/>
    </source>
</evidence>
<dbReference type="PANTHER" id="PTHR43133">
    <property type="entry name" value="RNA POLYMERASE ECF-TYPE SIGMA FACTO"/>
    <property type="match status" value="1"/>
</dbReference>
<dbReference type="InterPro" id="IPR032710">
    <property type="entry name" value="NTF2-like_dom_sf"/>
</dbReference>
<dbReference type="GO" id="GO:0003677">
    <property type="term" value="F:DNA binding"/>
    <property type="evidence" value="ECO:0007669"/>
    <property type="project" value="UniProtKB-KW"/>
</dbReference>
<organism evidence="11 12">
    <name type="scientific">Nocardiopsis flavescens</name>
    <dbReference type="NCBI Taxonomy" id="758803"/>
    <lineage>
        <taxon>Bacteria</taxon>
        <taxon>Bacillati</taxon>
        <taxon>Actinomycetota</taxon>
        <taxon>Actinomycetes</taxon>
        <taxon>Streptosporangiales</taxon>
        <taxon>Nocardiopsidaceae</taxon>
        <taxon>Nocardiopsis</taxon>
    </lineage>
</organism>
<dbReference type="OrthoDB" id="3500555at2"/>
<evidence type="ECO:0000256" key="3">
    <source>
        <dbReference type="ARBA" id="ARBA00023015"/>
    </source>
</evidence>
<sequence length="323" mass="35239">MAVVVEQTTDQDFARLAAPYRRELYAHCYRMLGSVHDAEDLVQETYLRAWKAYDGFEGRSSLRTWLHRIATTACLTALERRRRRPLPTGLGGPAADPSADLADGSEVPWLEPVPDALVGADDPGSVVAARAGVRLALVAALQYLQPRQRAVLVLRDVLRLSAAEVADILDTSVPAVNSLLQRARAQLSRNAPVEEEIVEPADAKAVLARYVAAFETYDVSAITAVFTEDAVFEMPPFRTWVRGAPHIAELISVHCPASAAGDMVLRPVEANGQPAFGLYMRDAGGVHRAFGIKVLDLVPEGVRHAAMFFDTSLFARFGLPDRL</sequence>
<keyword evidence="6 7" id="KW-0804">Transcription</keyword>
<dbReference type="PANTHER" id="PTHR43133:SF65">
    <property type="entry name" value="ECF RNA POLYMERASE SIGMA FACTOR SIGG"/>
    <property type="match status" value="1"/>
</dbReference>
<dbReference type="InterPro" id="IPR007627">
    <property type="entry name" value="RNA_pol_sigma70_r2"/>
</dbReference>
<dbReference type="Pfam" id="PF04542">
    <property type="entry name" value="Sigma70_r2"/>
    <property type="match status" value="1"/>
</dbReference>
<dbReference type="InterPro" id="IPR000838">
    <property type="entry name" value="RNA_pol_sigma70_ECF_CS"/>
</dbReference>
<feature type="domain" description="RNA polymerase sigma factor 70 region 4 type 2" evidence="9">
    <location>
        <begin position="135"/>
        <end position="187"/>
    </location>
</feature>
<dbReference type="SUPFAM" id="SSF88659">
    <property type="entry name" value="Sigma3 and sigma4 domains of RNA polymerase sigma factors"/>
    <property type="match status" value="1"/>
</dbReference>
<reference evidence="11 12" key="1">
    <citation type="submission" date="2016-11" db="EMBL/GenBank/DDBJ databases">
        <authorList>
            <person name="Jaros S."/>
            <person name="Januszkiewicz K."/>
            <person name="Wedrychowicz H."/>
        </authorList>
    </citation>
    <scope>NUCLEOTIDE SEQUENCE [LARGE SCALE GENOMIC DNA]</scope>
    <source>
        <strain evidence="11 12">CGMCC 4.5723</strain>
    </source>
</reference>
<evidence type="ECO:0000256" key="1">
    <source>
        <dbReference type="ARBA" id="ARBA00010641"/>
    </source>
</evidence>
<dbReference type="Proteomes" id="UP000184452">
    <property type="component" value="Unassembled WGS sequence"/>
</dbReference>
<protein>
    <recommendedName>
        <fullName evidence="7">RNA polymerase sigma factor</fullName>
    </recommendedName>
</protein>
<dbReference type="NCBIfam" id="TIGR02960">
    <property type="entry name" value="SigX5"/>
    <property type="match status" value="1"/>
</dbReference>
<evidence type="ECO:0000256" key="5">
    <source>
        <dbReference type="ARBA" id="ARBA00023125"/>
    </source>
</evidence>
<dbReference type="Gene3D" id="1.10.10.10">
    <property type="entry name" value="Winged helix-like DNA-binding domain superfamily/Winged helix DNA-binding domain"/>
    <property type="match status" value="1"/>
</dbReference>
<evidence type="ECO:0000259" key="10">
    <source>
        <dbReference type="Pfam" id="PF12680"/>
    </source>
</evidence>
<keyword evidence="3 7" id="KW-0805">Transcription regulation</keyword>
<name>A0A1M6HGC9_9ACTN</name>
<evidence type="ECO:0000256" key="6">
    <source>
        <dbReference type="ARBA" id="ARBA00023163"/>
    </source>
</evidence>
<evidence type="ECO:0000256" key="7">
    <source>
        <dbReference type="RuleBase" id="RU000716"/>
    </source>
</evidence>
<dbReference type="GO" id="GO:0006352">
    <property type="term" value="P:DNA-templated transcription initiation"/>
    <property type="evidence" value="ECO:0007669"/>
    <property type="project" value="InterPro"/>
</dbReference>
<dbReference type="NCBIfam" id="NF006089">
    <property type="entry name" value="PRK08241.1"/>
    <property type="match status" value="1"/>
</dbReference>
<evidence type="ECO:0000256" key="2">
    <source>
        <dbReference type="ARBA" id="ARBA00011344"/>
    </source>
</evidence>
<dbReference type="InterPro" id="IPR036388">
    <property type="entry name" value="WH-like_DNA-bd_sf"/>
</dbReference>
<dbReference type="InterPro" id="IPR014305">
    <property type="entry name" value="RNA_pol_sigma-G_actinobac"/>
</dbReference>
<dbReference type="Gene3D" id="3.10.450.50">
    <property type="match status" value="1"/>
</dbReference>
<dbReference type="Gene3D" id="1.10.1740.10">
    <property type="match status" value="1"/>
</dbReference>
<dbReference type="InterPro" id="IPR013324">
    <property type="entry name" value="RNA_pol_sigma_r3/r4-like"/>
</dbReference>
<dbReference type="NCBIfam" id="TIGR02937">
    <property type="entry name" value="sigma70-ECF"/>
    <property type="match status" value="1"/>
</dbReference>
<dbReference type="InterPro" id="IPR039425">
    <property type="entry name" value="RNA_pol_sigma-70-like"/>
</dbReference>
<dbReference type="InterPro" id="IPR014284">
    <property type="entry name" value="RNA_pol_sigma-70_dom"/>
</dbReference>
<dbReference type="InterPro" id="IPR013325">
    <property type="entry name" value="RNA_pol_sigma_r2"/>
</dbReference>
<keyword evidence="4 7" id="KW-0731">Sigma factor</keyword>
<dbReference type="SUPFAM" id="SSF88946">
    <property type="entry name" value="Sigma2 domain of RNA polymerase sigma factors"/>
    <property type="match status" value="1"/>
</dbReference>
<dbReference type="Pfam" id="PF12680">
    <property type="entry name" value="SnoaL_2"/>
    <property type="match status" value="1"/>
</dbReference>
<dbReference type="GO" id="GO:0016987">
    <property type="term" value="F:sigma factor activity"/>
    <property type="evidence" value="ECO:0007669"/>
    <property type="project" value="UniProtKB-KW"/>
</dbReference>
<dbReference type="SUPFAM" id="SSF54427">
    <property type="entry name" value="NTF2-like"/>
    <property type="match status" value="1"/>
</dbReference>
<comment type="similarity">
    <text evidence="1 7">Belongs to the sigma-70 factor family. ECF subfamily.</text>
</comment>
<gene>
    <name evidence="11" type="ORF">SAMN05421803_104169</name>
</gene>
<dbReference type="InterPro" id="IPR013249">
    <property type="entry name" value="RNA_pol_sigma70_r4_t2"/>
</dbReference>